<name>A0A645IIT0_9ZZZZ</name>
<comment type="caution">
    <text evidence="1">The sequence shown here is derived from an EMBL/GenBank/DDBJ whole genome shotgun (WGS) entry which is preliminary data.</text>
</comment>
<accession>A0A645IIT0</accession>
<evidence type="ECO:0000313" key="1">
    <source>
        <dbReference type="EMBL" id="MPN51197.1"/>
    </source>
</evidence>
<protein>
    <submittedName>
        <fullName evidence="1">Uncharacterized protein</fullName>
    </submittedName>
</protein>
<reference evidence="1" key="1">
    <citation type="submission" date="2019-08" db="EMBL/GenBank/DDBJ databases">
        <authorList>
            <person name="Kucharzyk K."/>
            <person name="Murdoch R.W."/>
            <person name="Higgins S."/>
            <person name="Loffler F."/>
        </authorList>
    </citation>
    <scope>NUCLEOTIDE SEQUENCE</scope>
</reference>
<sequence length="149" mass="17025">MAIKYISTYHGTYYLKGTLSELDGTGNVISEVVYDNKDLSKNLTRDIFTVSSNTIQRPGLANFLVNPTEAVRMIVVPNDNVDKIYPVLLETPQGCLTLNNTEGEYYAGKLQPEIHLKYSFTKNGKNYRVEETLVLRQDPLLDLRFEEWN</sequence>
<gene>
    <name evidence="1" type="ORF">SDC9_198839</name>
</gene>
<proteinExistence type="predicted"/>
<organism evidence="1">
    <name type="scientific">bioreactor metagenome</name>
    <dbReference type="NCBI Taxonomy" id="1076179"/>
    <lineage>
        <taxon>unclassified sequences</taxon>
        <taxon>metagenomes</taxon>
        <taxon>ecological metagenomes</taxon>
    </lineage>
</organism>
<dbReference type="AlphaFoldDB" id="A0A645IIT0"/>
<dbReference type="EMBL" id="VSSQ01116059">
    <property type="protein sequence ID" value="MPN51197.1"/>
    <property type="molecule type" value="Genomic_DNA"/>
</dbReference>